<keyword evidence="3" id="KW-0949">S-adenosyl-L-methionine</keyword>
<evidence type="ECO:0000313" key="6">
    <source>
        <dbReference type="Proteomes" id="UP001595075"/>
    </source>
</evidence>
<evidence type="ECO:0000256" key="2">
    <source>
        <dbReference type="ARBA" id="ARBA00022679"/>
    </source>
</evidence>
<keyword evidence="2" id="KW-0808">Transferase</keyword>
<evidence type="ECO:0000256" key="1">
    <source>
        <dbReference type="ARBA" id="ARBA00022603"/>
    </source>
</evidence>
<keyword evidence="1" id="KW-0489">Methyltransferase</keyword>
<protein>
    <recommendedName>
        <fullName evidence="4">O-methyltransferase C-terminal domain-containing protein</fullName>
    </recommendedName>
</protein>
<dbReference type="PANTHER" id="PTHR43712:SF19">
    <property type="entry name" value="DUAL O-METHYLTRANSFERASE_FAD-DEPENDENT MONOOXYGENASE ELCB"/>
    <property type="match status" value="1"/>
</dbReference>
<evidence type="ECO:0000313" key="5">
    <source>
        <dbReference type="EMBL" id="KAL2061151.1"/>
    </source>
</evidence>
<dbReference type="SUPFAM" id="SSF53335">
    <property type="entry name" value="S-adenosyl-L-methionine-dependent methyltransferases"/>
    <property type="match status" value="1"/>
</dbReference>
<evidence type="ECO:0000256" key="3">
    <source>
        <dbReference type="ARBA" id="ARBA00022691"/>
    </source>
</evidence>
<dbReference type="Gene3D" id="1.10.10.10">
    <property type="entry name" value="Winged helix-like DNA-binding domain superfamily/Winged helix DNA-binding domain"/>
    <property type="match status" value="1"/>
</dbReference>
<evidence type="ECO:0000259" key="4">
    <source>
        <dbReference type="Pfam" id="PF00891"/>
    </source>
</evidence>
<dbReference type="Proteomes" id="UP001595075">
    <property type="component" value="Unassembled WGS sequence"/>
</dbReference>
<sequence>MCQPSVLEEFAQNICSASKVISQYQASEGKLKSSFPADTSIITIPADAPQNILSARQTIVSAATNIQQLLTEPAEYLPGLQVHYQHLSCLRWLCHFNVLACIPLTGSVPYSEIATIASVPETQLKSVCRMAMTSNLLCEPKEGEVAHNVVSRTFVSNPGLVDWALFMTQFSMPTAAKMVEATEKWGDTSKKNETAFNIAMDTELPLFDFVKKSPEMTKQFAGYMRNVQSSEKTHIRHLVSGYNWKSLGTALVVDVGGSTCSSSIALATAFPDLRFVVEDLPETVENSNHILAPLPESIRARITTCGHNFFTPQPVTTAQVYLLRMILHDWPAAEAVTILSNHLEVLKANPSARLLIMDTVLPVSGSVSKNEEALLRVRDLAMVQAFNSKERELEEFQDLFLKTRDAEGGLVLKNTFRPVESVMTIMEVAYERAVESNHSPVLTNGGLANGHNGNMM</sequence>
<dbReference type="Pfam" id="PF00891">
    <property type="entry name" value="Methyltransf_2"/>
    <property type="match status" value="1"/>
</dbReference>
<dbReference type="InterPro" id="IPR001077">
    <property type="entry name" value="COMT_C"/>
</dbReference>
<keyword evidence="6" id="KW-1185">Reference proteome</keyword>
<feature type="domain" description="O-methyltransferase C-terminal" evidence="4">
    <location>
        <begin position="191"/>
        <end position="400"/>
    </location>
</feature>
<dbReference type="PROSITE" id="PS51683">
    <property type="entry name" value="SAM_OMT_II"/>
    <property type="match status" value="1"/>
</dbReference>
<dbReference type="EMBL" id="JAZHXI010000019">
    <property type="protein sequence ID" value="KAL2061151.1"/>
    <property type="molecule type" value="Genomic_DNA"/>
</dbReference>
<dbReference type="SUPFAM" id="SSF46785">
    <property type="entry name" value="Winged helix' DNA-binding domain"/>
    <property type="match status" value="1"/>
</dbReference>
<accession>A0ABR4BU45</accession>
<name>A0ABR4BU45_9HELO</name>
<dbReference type="PANTHER" id="PTHR43712">
    <property type="entry name" value="PUTATIVE (AFU_ORTHOLOGUE AFUA_4G14580)-RELATED"/>
    <property type="match status" value="1"/>
</dbReference>
<dbReference type="InterPro" id="IPR036388">
    <property type="entry name" value="WH-like_DNA-bd_sf"/>
</dbReference>
<comment type="caution">
    <text evidence="5">The sequence shown here is derived from an EMBL/GenBank/DDBJ whole genome shotgun (WGS) entry which is preliminary data.</text>
</comment>
<gene>
    <name evidence="5" type="ORF">VTL71DRAFT_7424</name>
</gene>
<reference evidence="5 6" key="1">
    <citation type="journal article" date="2024" name="Commun. Biol.">
        <title>Comparative genomic analysis of thermophilic fungi reveals convergent evolutionary adaptations and gene losses.</title>
        <authorList>
            <person name="Steindorff A.S."/>
            <person name="Aguilar-Pontes M.V."/>
            <person name="Robinson A.J."/>
            <person name="Andreopoulos B."/>
            <person name="LaButti K."/>
            <person name="Kuo A."/>
            <person name="Mondo S."/>
            <person name="Riley R."/>
            <person name="Otillar R."/>
            <person name="Haridas S."/>
            <person name="Lipzen A."/>
            <person name="Grimwood J."/>
            <person name="Schmutz J."/>
            <person name="Clum A."/>
            <person name="Reid I.D."/>
            <person name="Moisan M.C."/>
            <person name="Butler G."/>
            <person name="Nguyen T.T.M."/>
            <person name="Dewar K."/>
            <person name="Conant G."/>
            <person name="Drula E."/>
            <person name="Henrissat B."/>
            <person name="Hansel C."/>
            <person name="Singer S."/>
            <person name="Hutchinson M.I."/>
            <person name="de Vries R.P."/>
            <person name="Natvig D.O."/>
            <person name="Powell A.J."/>
            <person name="Tsang A."/>
            <person name="Grigoriev I.V."/>
        </authorList>
    </citation>
    <scope>NUCLEOTIDE SEQUENCE [LARGE SCALE GENOMIC DNA]</scope>
    <source>
        <strain evidence="5 6">CBS 494.80</strain>
    </source>
</reference>
<dbReference type="Gene3D" id="3.40.50.150">
    <property type="entry name" value="Vaccinia Virus protein VP39"/>
    <property type="match status" value="1"/>
</dbReference>
<organism evidence="5 6">
    <name type="scientific">Oculimacula yallundae</name>
    <dbReference type="NCBI Taxonomy" id="86028"/>
    <lineage>
        <taxon>Eukaryota</taxon>
        <taxon>Fungi</taxon>
        <taxon>Dikarya</taxon>
        <taxon>Ascomycota</taxon>
        <taxon>Pezizomycotina</taxon>
        <taxon>Leotiomycetes</taxon>
        <taxon>Helotiales</taxon>
        <taxon>Ploettnerulaceae</taxon>
        <taxon>Oculimacula</taxon>
    </lineage>
</organism>
<dbReference type="InterPro" id="IPR029063">
    <property type="entry name" value="SAM-dependent_MTases_sf"/>
</dbReference>
<dbReference type="InterPro" id="IPR016461">
    <property type="entry name" value="COMT-like"/>
</dbReference>
<proteinExistence type="predicted"/>
<dbReference type="InterPro" id="IPR036390">
    <property type="entry name" value="WH_DNA-bd_sf"/>
</dbReference>